<organism evidence="1 2">
    <name type="scientific">Bauhinia variegata</name>
    <name type="common">Purple orchid tree</name>
    <name type="synonym">Phanera variegata</name>
    <dbReference type="NCBI Taxonomy" id="167791"/>
    <lineage>
        <taxon>Eukaryota</taxon>
        <taxon>Viridiplantae</taxon>
        <taxon>Streptophyta</taxon>
        <taxon>Embryophyta</taxon>
        <taxon>Tracheophyta</taxon>
        <taxon>Spermatophyta</taxon>
        <taxon>Magnoliopsida</taxon>
        <taxon>eudicotyledons</taxon>
        <taxon>Gunneridae</taxon>
        <taxon>Pentapetalae</taxon>
        <taxon>rosids</taxon>
        <taxon>fabids</taxon>
        <taxon>Fabales</taxon>
        <taxon>Fabaceae</taxon>
        <taxon>Cercidoideae</taxon>
        <taxon>Cercideae</taxon>
        <taxon>Bauhiniinae</taxon>
        <taxon>Bauhinia</taxon>
    </lineage>
</organism>
<keyword evidence="2" id="KW-1185">Reference proteome</keyword>
<comment type="caution">
    <text evidence="1">The sequence shown here is derived from an EMBL/GenBank/DDBJ whole genome shotgun (WGS) entry which is preliminary data.</text>
</comment>
<name>A0ACB9PWY6_BAUVA</name>
<accession>A0ACB9PWY6</accession>
<proteinExistence type="predicted"/>
<evidence type="ECO:0000313" key="2">
    <source>
        <dbReference type="Proteomes" id="UP000828941"/>
    </source>
</evidence>
<dbReference type="Proteomes" id="UP000828941">
    <property type="component" value="Chromosome 3"/>
</dbReference>
<reference evidence="1 2" key="1">
    <citation type="journal article" date="2022" name="DNA Res.">
        <title>Chromosomal-level genome assembly of the orchid tree Bauhinia variegata (Leguminosae; Cercidoideae) supports the allotetraploid origin hypothesis of Bauhinia.</title>
        <authorList>
            <person name="Zhong Y."/>
            <person name="Chen Y."/>
            <person name="Zheng D."/>
            <person name="Pang J."/>
            <person name="Liu Y."/>
            <person name="Luo S."/>
            <person name="Meng S."/>
            <person name="Qian L."/>
            <person name="Wei D."/>
            <person name="Dai S."/>
            <person name="Zhou R."/>
        </authorList>
    </citation>
    <scope>NUCLEOTIDE SEQUENCE [LARGE SCALE GENOMIC DNA]</scope>
    <source>
        <strain evidence="1">BV-YZ2020</strain>
    </source>
</reference>
<evidence type="ECO:0000313" key="1">
    <source>
        <dbReference type="EMBL" id="KAI4352322.1"/>
    </source>
</evidence>
<gene>
    <name evidence="1" type="ORF">L6164_006586</name>
</gene>
<sequence length="143" mass="14990">MRPISSASPSSSSATAGIRVWKSPIPYLFGGLALMLALISFALVILICSYRRRASQSSSASASSDEQDMKQLAMPKITQEIDSEPKILVIMAGGDMPTYLAKPITRNSSSSTCYCTCGAEAAEKAEAASPSSSGSTSEQILTN</sequence>
<protein>
    <submittedName>
        <fullName evidence="1">Uncharacterized protein</fullName>
    </submittedName>
</protein>
<dbReference type="EMBL" id="CM039428">
    <property type="protein sequence ID" value="KAI4352322.1"/>
    <property type="molecule type" value="Genomic_DNA"/>
</dbReference>